<dbReference type="PANTHER" id="PTHR31303:SF1">
    <property type="entry name" value="CTP-DEPENDENT DIACYLGLYCEROL KINASE 1"/>
    <property type="match status" value="1"/>
</dbReference>
<keyword evidence="1" id="KW-0472">Membrane</keyword>
<dbReference type="EMBL" id="CP010802">
    <property type="protein sequence ID" value="ALC18014.1"/>
    <property type="molecule type" value="Genomic_DNA"/>
</dbReference>
<dbReference type="KEGG" id="des:DSOUD_3294"/>
<reference evidence="2 3" key="1">
    <citation type="submission" date="2015-07" db="EMBL/GenBank/DDBJ databases">
        <title>Isolation and Genomic Characterization of a Novel Halophilic Metal-Reducing Deltaproteobacterium from the Deep Subsurface.</title>
        <authorList>
            <person name="Badalamenti J.P."/>
            <person name="Summers Z.M."/>
            <person name="Gralnick J.A."/>
            <person name="Bond D.R."/>
        </authorList>
    </citation>
    <scope>NUCLEOTIDE SEQUENCE [LARGE SCALE GENOMIC DNA]</scope>
    <source>
        <strain evidence="2 3">WTL</strain>
    </source>
</reference>
<feature type="transmembrane region" description="Helical" evidence="1">
    <location>
        <begin position="6"/>
        <end position="26"/>
    </location>
</feature>
<gene>
    <name evidence="2" type="ORF">DSOUD_3294</name>
</gene>
<feature type="transmembrane region" description="Helical" evidence="1">
    <location>
        <begin position="267"/>
        <end position="287"/>
    </location>
</feature>
<dbReference type="GO" id="GO:0004143">
    <property type="term" value="F:ATP-dependent diacylglycerol kinase activity"/>
    <property type="evidence" value="ECO:0007669"/>
    <property type="project" value="InterPro"/>
</dbReference>
<feature type="transmembrane region" description="Helical" evidence="1">
    <location>
        <begin position="100"/>
        <end position="118"/>
    </location>
</feature>
<feature type="transmembrane region" description="Helical" evidence="1">
    <location>
        <begin position="154"/>
        <end position="173"/>
    </location>
</feature>
<dbReference type="Proteomes" id="UP000057158">
    <property type="component" value="Chromosome"/>
</dbReference>
<sequence length="456" mass="49162">MPSPWLGILLVVTGLGVVLAALKCLIPRLGLHPETSRKMVHILMGLVTLSFPWLFDAAWPVLLLALLAVAALAATRVFAPLRQSFGGVLHGVERQSLGEIYFPLAVALLFLLAAGNPLLYTIPLLTLTLADAVAALVGVRYGQLRFATSEGTKSAEGSFAFFTLAFLSAHVPLLLLSDTGRAESLLVALVLGLLVMMFEAISVGGLDNLFIPLGCYALLRRYLTMGPDELLVRLGAICLLALLVLLWRRRTTLKESGLLAAALTGYMNWALGGWSWLAVSLILFLTYTHLWPRSEENSLPVHTVRAVASVAAPGLLWLLARVETGESSYLFPFILVYGVHSVVVGCSQLAYARPGQPIGRRLWQAVVRSWLIFFPTFFFQAIAAVGNGPVVDELFAGLFSATVAFPLLLAAATVHLCLTRGCGEVETGFGRWFQRASIALGTSLAGWGLSLLVVRL</sequence>
<dbReference type="PATRIC" id="fig|1603606.3.peg.3543"/>
<name>A0A0M4D5B4_9BACT</name>
<dbReference type="STRING" id="1603606.DSOUD_3294"/>
<keyword evidence="3" id="KW-1185">Reference proteome</keyword>
<dbReference type="AlphaFoldDB" id="A0A0M4D5B4"/>
<accession>A0A0M4D5B4</accession>
<keyword evidence="2" id="KW-0808">Transferase</keyword>
<feature type="transmembrane region" description="Helical" evidence="1">
    <location>
        <begin position="230"/>
        <end position="247"/>
    </location>
</feature>
<dbReference type="OrthoDB" id="7062440at2"/>
<dbReference type="InterPro" id="IPR037997">
    <property type="entry name" value="Dgk1-like"/>
</dbReference>
<protein>
    <submittedName>
        <fullName evidence="2">Dolichol kinase</fullName>
    </submittedName>
</protein>
<feature type="transmembrane region" description="Helical" evidence="1">
    <location>
        <begin position="362"/>
        <end position="382"/>
    </location>
</feature>
<evidence type="ECO:0000256" key="1">
    <source>
        <dbReference type="SAM" id="Phobius"/>
    </source>
</evidence>
<feature type="transmembrane region" description="Helical" evidence="1">
    <location>
        <begin position="330"/>
        <end position="350"/>
    </location>
</feature>
<keyword evidence="1" id="KW-0812">Transmembrane</keyword>
<feature type="transmembrane region" description="Helical" evidence="1">
    <location>
        <begin position="61"/>
        <end position="79"/>
    </location>
</feature>
<feature type="transmembrane region" description="Helical" evidence="1">
    <location>
        <begin position="438"/>
        <end position="454"/>
    </location>
</feature>
<evidence type="ECO:0000313" key="2">
    <source>
        <dbReference type="EMBL" id="ALC18014.1"/>
    </source>
</evidence>
<feature type="transmembrane region" description="Helical" evidence="1">
    <location>
        <begin position="185"/>
        <end position="218"/>
    </location>
</feature>
<dbReference type="RefSeq" id="WP_053551976.1">
    <property type="nucleotide sequence ID" value="NZ_CP010802.1"/>
</dbReference>
<proteinExistence type="predicted"/>
<feature type="transmembrane region" description="Helical" evidence="1">
    <location>
        <begin position="394"/>
        <end position="418"/>
    </location>
</feature>
<dbReference type="PANTHER" id="PTHR31303">
    <property type="entry name" value="CTP-DEPENDENT DIACYLGLYCEROL KINASE 1"/>
    <property type="match status" value="1"/>
</dbReference>
<feature type="transmembrane region" description="Helical" evidence="1">
    <location>
        <begin position="299"/>
        <end position="318"/>
    </location>
</feature>
<evidence type="ECO:0000313" key="3">
    <source>
        <dbReference type="Proteomes" id="UP000057158"/>
    </source>
</evidence>
<keyword evidence="1" id="KW-1133">Transmembrane helix</keyword>
<organism evidence="2 3">
    <name type="scientific">Desulfuromonas soudanensis</name>
    <dbReference type="NCBI Taxonomy" id="1603606"/>
    <lineage>
        <taxon>Bacteria</taxon>
        <taxon>Pseudomonadati</taxon>
        <taxon>Thermodesulfobacteriota</taxon>
        <taxon>Desulfuromonadia</taxon>
        <taxon>Desulfuromonadales</taxon>
        <taxon>Desulfuromonadaceae</taxon>
        <taxon>Desulfuromonas</taxon>
    </lineage>
</organism>
<keyword evidence="2" id="KW-0418">Kinase</keyword>